<gene>
    <name evidence="2" type="ORF">G0028_04670</name>
</gene>
<organism evidence="2 3">
    <name type="scientific">Acinetobacter piscicola</name>
    <dbReference type="NCBI Taxonomy" id="2006115"/>
    <lineage>
        <taxon>Bacteria</taxon>
        <taxon>Pseudomonadati</taxon>
        <taxon>Pseudomonadota</taxon>
        <taxon>Gammaproteobacteria</taxon>
        <taxon>Moraxellales</taxon>
        <taxon>Moraxellaceae</taxon>
        <taxon>Acinetobacter</taxon>
    </lineage>
</organism>
<sequence length="186" mass="21550">MLLSTLCFATDAQPKAVWYRYYDKGVANISSTVTPAHIRHGYEALDANMQVIRLNRPYNAEKDAQQSTSRAAQAKQYEQNARLKRAYGSSSVAINKRDEQLASIKKQISMQQAQVKQLQNDRILLKRQEMEHFRKGTSVPLHLKQSIQYNSDRINQTKKNIETLQNNYQKTQDSYNNIIQRLKAME</sequence>
<evidence type="ECO:0000313" key="2">
    <source>
        <dbReference type="EMBL" id="QOW47856.1"/>
    </source>
</evidence>
<evidence type="ECO:0000313" key="3">
    <source>
        <dbReference type="Proteomes" id="UP000593966"/>
    </source>
</evidence>
<feature type="coiled-coil region" evidence="1">
    <location>
        <begin position="154"/>
        <end position="181"/>
    </location>
</feature>
<keyword evidence="3" id="KW-1185">Reference proteome</keyword>
<feature type="coiled-coil region" evidence="1">
    <location>
        <begin position="101"/>
        <end position="128"/>
    </location>
</feature>
<dbReference type="AlphaFoldDB" id="A0A7S7AJA0"/>
<evidence type="ECO:0008006" key="4">
    <source>
        <dbReference type="Google" id="ProtNLM"/>
    </source>
</evidence>
<dbReference type="EMBL" id="CP048659">
    <property type="protein sequence ID" value="QOW47856.1"/>
    <property type="molecule type" value="Genomic_DNA"/>
</dbReference>
<evidence type="ECO:0000256" key="1">
    <source>
        <dbReference type="SAM" id="Coils"/>
    </source>
</evidence>
<keyword evidence="1" id="KW-0175">Coiled coil</keyword>
<reference evidence="2 3" key="1">
    <citation type="submission" date="2020-02" db="EMBL/GenBank/DDBJ databases">
        <title>Tigecycline-resistant Acinetobacter species from pigs and migratory birds.</title>
        <authorList>
            <person name="Chen C."/>
            <person name="Sun J."/>
            <person name="Liao X.-P."/>
            <person name="Liu Y.-H."/>
        </authorList>
    </citation>
    <scope>NUCLEOTIDE SEQUENCE [LARGE SCALE GENOMIC DNA]</scope>
    <source>
        <strain evidence="2 3">YH12207_T</strain>
    </source>
</reference>
<dbReference type="Proteomes" id="UP000593966">
    <property type="component" value="Chromosome"/>
</dbReference>
<proteinExistence type="predicted"/>
<accession>A0A7S7AJA0</accession>
<protein>
    <recommendedName>
        <fullName evidence="4">DUF4124 domain-containing protein</fullName>
    </recommendedName>
</protein>
<name>A0A7S7AJA0_9GAMM</name>